<proteinExistence type="inferred from homology"/>
<accession>A0AAP0B8Z2</accession>
<evidence type="ECO:0000256" key="7">
    <source>
        <dbReference type="ARBA" id="ARBA00023136"/>
    </source>
</evidence>
<feature type="transmembrane region" description="Helical" evidence="8">
    <location>
        <begin position="79"/>
        <end position="107"/>
    </location>
</feature>
<comment type="caution">
    <text evidence="10">The sequence shown here is derived from an EMBL/GenBank/DDBJ whole genome shotgun (WGS) entry which is preliminary data.</text>
</comment>
<dbReference type="Pfam" id="PF04535">
    <property type="entry name" value="CASP_dom"/>
    <property type="match status" value="1"/>
</dbReference>
<sequence>MNGCVRLGRVLAMILTLIAAFIMGFNKYTHITNTIYISIKATNSSAFVYFTIANAVVFVYSALSLCLSCSKNMGPVLELPLTIGDVAAMIALFTGNAAAIAIEVVTWKSIPQFGWRSFCSITKNFCGIGIAAVTISSLAALIYFLLLLLSLVTIHKKYQN</sequence>
<dbReference type="InterPro" id="IPR006702">
    <property type="entry name" value="CASP_dom"/>
</dbReference>
<dbReference type="Proteomes" id="UP001418222">
    <property type="component" value="Unassembled WGS sequence"/>
</dbReference>
<name>A0AAP0B8Z2_9ASPA</name>
<feature type="transmembrane region" description="Helical" evidence="8">
    <location>
        <begin position="127"/>
        <end position="154"/>
    </location>
</feature>
<evidence type="ECO:0000256" key="6">
    <source>
        <dbReference type="ARBA" id="ARBA00022989"/>
    </source>
</evidence>
<dbReference type="GO" id="GO:0005886">
    <property type="term" value="C:plasma membrane"/>
    <property type="evidence" value="ECO:0007669"/>
    <property type="project" value="UniProtKB-SubCell"/>
</dbReference>
<feature type="transmembrane region" description="Helical" evidence="8">
    <location>
        <begin position="7"/>
        <end position="26"/>
    </location>
</feature>
<reference evidence="10 11" key="1">
    <citation type="journal article" date="2022" name="Nat. Plants">
        <title>Genomes of leafy and leafless Platanthera orchids illuminate the evolution of mycoheterotrophy.</title>
        <authorList>
            <person name="Li M.H."/>
            <person name="Liu K.W."/>
            <person name="Li Z."/>
            <person name="Lu H.C."/>
            <person name="Ye Q.L."/>
            <person name="Zhang D."/>
            <person name="Wang J.Y."/>
            <person name="Li Y.F."/>
            <person name="Zhong Z.M."/>
            <person name="Liu X."/>
            <person name="Yu X."/>
            <person name="Liu D.K."/>
            <person name="Tu X.D."/>
            <person name="Liu B."/>
            <person name="Hao Y."/>
            <person name="Liao X.Y."/>
            <person name="Jiang Y.T."/>
            <person name="Sun W.H."/>
            <person name="Chen J."/>
            <person name="Chen Y.Q."/>
            <person name="Ai Y."/>
            <person name="Zhai J.W."/>
            <person name="Wu S.S."/>
            <person name="Zhou Z."/>
            <person name="Hsiao Y.Y."/>
            <person name="Wu W.L."/>
            <person name="Chen Y.Y."/>
            <person name="Lin Y.F."/>
            <person name="Hsu J.L."/>
            <person name="Li C.Y."/>
            <person name="Wang Z.W."/>
            <person name="Zhao X."/>
            <person name="Zhong W.Y."/>
            <person name="Ma X.K."/>
            <person name="Ma L."/>
            <person name="Huang J."/>
            <person name="Chen G.Z."/>
            <person name="Huang M.Z."/>
            <person name="Huang L."/>
            <person name="Peng D.H."/>
            <person name="Luo Y.B."/>
            <person name="Zou S.Q."/>
            <person name="Chen S.P."/>
            <person name="Lan S."/>
            <person name="Tsai W.C."/>
            <person name="Van de Peer Y."/>
            <person name="Liu Z.J."/>
        </authorList>
    </citation>
    <scope>NUCLEOTIDE SEQUENCE [LARGE SCALE GENOMIC DNA]</scope>
    <source>
        <strain evidence="10">Lor287</strain>
    </source>
</reference>
<dbReference type="AlphaFoldDB" id="A0AAP0B8Z2"/>
<gene>
    <name evidence="10" type="ORF">KSP39_PZI015279</name>
</gene>
<dbReference type="PANTHER" id="PTHR36488">
    <property type="entry name" value="CASP-LIKE PROTEIN 1U1"/>
    <property type="match status" value="1"/>
</dbReference>
<feature type="domain" description="Casparian strip membrane protein" evidence="9">
    <location>
        <begin position="9"/>
        <end position="141"/>
    </location>
</feature>
<dbReference type="EMBL" id="JBBWWQ010000013">
    <property type="protein sequence ID" value="KAK8933395.1"/>
    <property type="molecule type" value="Genomic_DNA"/>
</dbReference>
<evidence type="ECO:0000256" key="4">
    <source>
        <dbReference type="ARBA" id="ARBA00022475"/>
    </source>
</evidence>
<comment type="subunit">
    <text evidence="3 8">Homodimer and heterodimers.</text>
</comment>
<organism evidence="10 11">
    <name type="scientific">Platanthera zijinensis</name>
    <dbReference type="NCBI Taxonomy" id="2320716"/>
    <lineage>
        <taxon>Eukaryota</taxon>
        <taxon>Viridiplantae</taxon>
        <taxon>Streptophyta</taxon>
        <taxon>Embryophyta</taxon>
        <taxon>Tracheophyta</taxon>
        <taxon>Spermatophyta</taxon>
        <taxon>Magnoliopsida</taxon>
        <taxon>Liliopsida</taxon>
        <taxon>Asparagales</taxon>
        <taxon>Orchidaceae</taxon>
        <taxon>Orchidoideae</taxon>
        <taxon>Orchideae</taxon>
        <taxon>Orchidinae</taxon>
        <taxon>Platanthera</taxon>
    </lineage>
</organism>
<dbReference type="InterPro" id="IPR006459">
    <property type="entry name" value="CASP/CASPL"/>
</dbReference>
<comment type="subcellular location">
    <subcellularLocation>
        <location evidence="1 8">Cell membrane</location>
        <topology evidence="1 8">Multi-pass membrane protein</topology>
    </subcellularLocation>
</comment>
<evidence type="ECO:0000313" key="10">
    <source>
        <dbReference type="EMBL" id="KAK8933395.1"/>
    </source>
</evidence>
<evidence type="ECO:0000256" key="5">
    <source>
        <dbReference type="ARBA" id="ARBA00022692"/>
    </source>
</evidence>
<keyword evidence="11" id="KW-1185">Reference proteome</keyword>
<evidence type="ECO:0000256" key="2">
    <source>
        <dbReference type="ARBA" id="ARBA00007651"/>
    </source>
</evidence>
<evidence type="ECO:0000256" key="1">
    <source>
        <dbReference type="ARBA" id="ARBA00004651"/>
    </source>
</evidence>
<evidence type="ECO:0000259" key="9">
    <source>
        <dbReference type="Pfam" id="PF04535"/>
    </source>
</evidence>
<evidence type="ECO:0000256" key="3">
    <source>
        <dbReference type="ARBA" id="ARBA00011489"/>
    </source>
</evidence>
<evidence type="ECO:0000256" key="8">
    <source>
        <dbReference type="RuleBase" id="RU361233"/>
    </source>
</evidence>
<dbReference type="PANTHER" id="PTHR36488:SF8">
    <property type="entry name" value="CASP-LIKE PROTEIN 1U1"/>
    <property type="match status" value="1"/>
</dbReference>
<protein>
    <recommendedName>
        <fullName evidence="8">CASP-like protein</fullName>
    </recommendedName>
</protein>
<dbReference type="InterPro" id="IPR044173">
    <property type="entry name" value="CASPL"/>
</dbReference>
<keyword evidence="5 8" id="KW-0812">Transmembrane</keyword>
<keyword evidence="7 8" id="KW-0472">Membrane</keyword>
<keyword evidence="4 8" id="KW-1003">Cell membrane</keyword>
<comment type="similarity">
    <text evidence="2 8">Belongs to the Casparian strip membrane proteins (CASP) family.</text>
</comment>
<dbReference type="NCBIfam" id="TIGR01569">
    <property type="entry name" value="A_tha_TIGR01569"/>
    <property type="match status" value="1"/>
</dbReference>
<feature type="transmembrane region" description="Helical" evidence="8">
    <location>
        <begin position="46"/>
        <end position="67"/>
    </location>
</feature>
<keyword evidence="6 8" id="KW-1133">Transmembrane helix</keyword>
<evidence type="ECO:0000313" key="11">
    <source>
        <dbReference type="Proteomes" id="UP001418222"/>
    </source>
</evidence>